<dbReference type="SUPFAM" id="SSF52743">
    <property type="entry name" value="Subtilisin-like"/>
    <property type="match status" value="1"/>
</dbReference>
<evidence type="ECO:0000256" key="1">
    <source>
        <dbReference type="ARBA" id="ARBA00011073"/>
    </source>
</evidence>
<comment type="caution">
    <text evidence="8">The sequence shown here is derived from an EMBL/GenBank/DDBJ whole genome shotgun (WGS) entry which is preliminary data.</text>
</comment>
<organism evidence="8 9">
    <name type="scientific">Pontibacillus yanchengensis</name>
    <dbReference type="NCBI Taxonomy" id="462910"/>
    <lineage>
        <taxon>Bacteria</taxon>
        <taxon>Bacillati</taxon>
        <taxon>Bacillota</taxon>
        <taxon>Bacilli</taxon>
        <taxon>Bacillales</taxon>
        <taxon>Bacillaceae</taxon>
        <taxon>Pontibacillus</taxon>
    </lineage>
</organism>
<dbReference type="EMBL" id="WMEQ01000002">
    <property type="protein sequence ID" value="MYL32842.1"/>
    <property type="molecule type" value="Genomic_DNA"/>
</dbReference>
<dbReference type="PROSITE" id="PS00136">
    <property type="entry name" value="SUBTILASE_ASP"/>
    <property type="match status" value="1"/>
</dbReference>
<evidence type="ECO:0000256" key="6">
    <source>
        <dbReference type="RuleBase" id="RU003355"/>
    </source>
</evidence>
<dbReference type="AlphaFoldDB" id="A0A6I4ZYD4"/>
<dbReference type="RefSeq" id="WP_160846586.1">
    <property type="nucleotide sequence ID" value="NZ_WMEQ01000002.1"/>
</dbReference>
<dbReference type="InterPro" id="IPR000209">
    <property type="entry name" value="Peptidase_S8/S53_dom"/>
</dbReference>
<dbReference type="InterPro" id="IPR015500">
    <property type="entry name" value="Peptidase_S8_subtilisin-rel"/>
</dbReference>
<dbReference type="Gene3D" id="3.40.50.200">
    <property type="entry name" value="Peptidase S8/S53 domain"/>
    <property type="match status" value="1"/>
</dbReference>
<dbReference type="InterPro" id="IPR023828">
    <property type="entry name" value="Peptidase_S8_Ser-AS"/>
</dbReference>
<evidence type="ECO:0000256" key="2">
    <source>
        <dbReference type="ARBA" id="ARBA00022670"/>
    </source>
</evidence>
<dbReference type="CDD" id="cd07477">
    <property type="entry name" value="Peptidases_S8_Subtilisin_subset"/>
    <property type="match status" value="1"/>
</dbReference>
<sequence>MSDVKLIPYKTEQILDSSSIVPEGVEMIEAPSMWDSASKGKGNIVAVIDTGCQLDHPDLQDRIIGGKNFTTDYNNDENNFSDNNGHGTHVAGTIAASQTGSGVTGVAPESNLLILKVLSGEGRGKMDWIIDAINYATNWKGTEGEEVRVISMSLGGPSDIPELHEAIQYAVNQGVSVVCAAGNEGDGQARTDEYAYPGAYNEVIQVGAIDFNRNIAPFTNTNDEIDLVAPGVNILSTYIDGKYARLSGTSMATPHISGALSLLVNITETQFNRRLTEPEIYAQLIRRTIPLGKSSQAEGNGLLNLTLVDKLDNLLNTFTKNWNEHSSLQHMYVKN</sequence>
<feature type="active site" description="Charge relay system" evidence="5">
    <location>
        <position position="250"/>
    </location>
</feature>
<dbReference type="InterPro" id="IPR036852">
    <property type="entry name" value="Peptidase_S8/S53_dom_sf"/>
</dbReference>
<evidence type="ECO:0000256" key="5">
    <source>
        <dbReference type="PROSITE-ProRule" id="PRU01240"/>
    </source>
</evidence>
<keyword evidence="2 5" id="KW-0645">Protease</keyword>
<feature type="active site" description="Charge relay system" evidence="5">
    <location>
        <position position="49"/>
    </location>
</feature>
<evidence type="ECO:0000313" key="8">
    <source>
        <dbReference type="EMBL" id="MYL32842.1"/>
    </source>
</evidence>
<dbReference type="GO" id="GO:0006508">
    <property type="term" value="P:proteolysis"/>
    <property type="evidence" value="ECO:0007669"/>
    <property type="project" value="UniProtKB-KW"/>
</dbReference>
<dbReference type="GO" id="GO:0004252">
    <property type="term" value="F:serine-type endopeptidase activity"/>
    <property type="evidence" value="ECO:0007669"/>
    <property type="project" value="UniProtKB-UniRule"/>
</dbReference>
<dbReference type="InterPro" id="IPR023827">
    <property type="entry name" value="Peptidase_S8_Asp-AS"/>
</dbReference>
<dbReference type="PANTHER" id="PTHR43399">
    <property type="entry name" value="SUBTILISIN-RELATED"/>
    <property type="match status" value="1"/>
</dbReference>
<evidence type="ECO:0000256" key="3">
    <source>
        <dbReference type="ARBA" id="ARBA00022801"/>
    </source>
</evidence>
<dbReference type="PROSITE" id="PS51892">
    <property type="entry name" value="SUBTILASE"/>
    <property type="match status" value="1"/>
</dbReference>
<protein>
    <submittedName>
        <fullName evidence="8">S8 family serine peptidase</fullName>
    </submittedName>
</protein>
<evidence type="ECO:0000259" key="7">
    <source>
        <dbReference type="Pfam" id="PF00082"/>
    </source>
</evidence>
<name>A0A6I4ZYD4_9BACI</name>
<dbReference type="InterPro" id="IPR022398">
    <property type="entry name" value="Peptidase_S8_His-AS"/>
</dbReference>
<dbReference type="PRINTS" id="PR00723">
    <property type="entry name" value="SUBTILISIN"/>
</dbReference>
<feature type="domain" description="Peptidase S8/S53" evidence="7">
    <location>
        <begin position="40"/>
        <end position="300"/>
    </location>
</feature>
<proteinExistence type="inferred from homology"/>
<dbReference type="OrthoDB" id="9798386at2"/>
<comment type="similarity">
    <text evidence="1 5 6">Belongs to the peptidase S8 family.</text>
</comment>
<dbReference type="Pfam" id="PF00082">
    <property type="entry name" value="Peptidase_S8"/>
    <property type="match status" value="1"/>
</dbReference>
<accession>A0A6I4ZYD4</accession>
<dbReference type="Proteomes" id="UP000468638">
    <property type="component" value="Unassembled WGS sequence"/>
</dbReference>
<evidence type="ECO:0000256" key="4">
    <source>
        <dbReference type="ARBA" id="ARBA00022825"/>
    </source>
</evidence>
<dbReference type="PROSITE" id="PS00137">
    <property type="entry name" value="SUBTILASE_HIS"/>
    <property type="match status" value="1"/>
</dbReference>
<evidence type="ECO:0000313" key="9">
    <source>
        <dbReference type="Proteomes" id="UP000468638"/>
    </source>
</evidence>
<gene>
    <name evidence="8" type="ORF">GLW05_04445</name>
</gene>
<dbReference type="InterPro" id="IPR034202">
    <property type="entry name" value="Subtilisin_Carlsberg-like"/>
</dbReference>
<keyword evidence="3 5" id="KW-0378">Hydrolase</keyword>
<dbReference type="InterPro" id="IPR051048">
    <property type="entry name" value="Peptidase_S8/S53_subtilisin"/>
</dbReference>
<dbReference type="PROSITE" id="PS00138">
    <property type="entry name" value="SUBTILASE_SER"/>
    <property type="match status" value="1"/>
</dbReference>
<keyword evidence="4 5" id="KW-0720">Serine protease</keyword>
<dbReference type="PANTHER" id="PTHR43399:SF4">
    <property type="entry name" value="CELL WALL-ASSOCIATED PROTEASE"/>
    <property type="match status" value="1"/>
</dbReference>
<feature type="active site" description="Charge relay system" evidence="5">
    <location>
        <position position="86"/>
    </location>
</feature>
<reference evidence="8 9" key="1">
    <citation type="submission" date="2019-11" db="EMBL/GenBank/DDBJ databases">
        <title>Genome sequences of 17 halophilic strains isolated from different environments.</title>
        <authorList>
            <person name="Furrow R.E."/>
        </authorList>
    </citation>
    <scope>NUCLEOTIDE SEQUENCE [LARGE SCALE GENOMIC DNA]</scope>
    <source>
        <strain evidence="8 9">22514_16_FS</strain>
    </source>
</reference>